<dbReference type="SUPFAM" id="SSF53756">
    <property type="entry name" value="UDP-Glycosyltransferase/glycogen phosphorylase"/>
    <property type="match status" value="1"/>
</dbReference>
<dbReference type="OrthoDB" id="2068453at2"/>
<dbReference type="PANTHER" id="PTHR30160:SF1">
    <property type="entry name" value="LIPOPOLYSACCHARIDE 1,2-N-ACETYLGLUCOSAMINETRANSFERASE-RELATED"/>
    <property type="match status" value="1"/>
</dbReference>
<dbReference type="AlphaFoldDB" id="A0A1M6G4F0"/>
<keyword evidence="1" id="KW-0808">Transferase</keyword>
<gene>
    <name evidence="1" type="ORF">SAMN02745671_02516</name>
</gene>
<protein>
    <submittedName>
        <fullName evidence="1">ADP-heptose:LPS heptosyltransferase</fullName>
    </submittedName>
</protein>
<dbReference type="GO" id="GO:0008713">
    <property type="term" value="F:ADP-heptose-lipopolysaccharide heptosyltransferase activity"/>
    <property type="evidence" value="ECO:0007669"/>
    <property type="project" value="TreeGrafter"/>
</dbReference>
<sequence>MPEKYTYLFPYEKIPQGSRIIIYGAGDVGQEYLKQMLLTGYADVACFLDRAFDKYPSMIIPVLSPEKVVQVEFDYVVIAMKTAIFYNDISNFLQEKGVAAEQIVHIGARGECNSLYTEESKTEETDIDYAYKKAPISIALKFGPGLGDAVIKKRLFREIVKMAPEAKVDIYTPGGAKFIKSFYADEPNLNCAIDDGGALYAQHHKEYGLSMSIFFMIQVDHVDYEKIERVNKFFAEQIRVHVQRHSEYGLSPFPTVQNHLHFRRSMYQGKNCYTFYNYTDVFHIGDQKVNIPVQDKYREDYEALGLHRYITFNYGNGAAGKENKEVISKQWPKEYFENFVILFKKKYPDIEVVQLGDDYTEPISNVDRILFGKDLEIVKYILKGALLHLDIEGGLMHLATQLGTKCAVIYGPTQVELFSYPQNINIVSDKCKNCYLLYPEYYKCARGMEKPECMWSILPENVLSEIETYLEEKVK</sequence>
<name>A0A1M6G4F0_9FIRM</name>
<dbReference type="Gene3D" id="3.40.50.2000">
    <property type="entry name" value="Glycogen Phosphorylase B"/>
    <property type="match status" value="1"/>
</dbReference>
<accession>A0A1M6G4F0</accession>
<dbReference type="GO" id="GO:0005829">
    <property type="term" value="C:cytosol"/>
    <property type="evidence" value="ECO:0007669"/>
    <property type="project" value="TreeGrafter"/>
</dbReference>
<dbReference type="Gene3D" id="3.40.50.720">
    <property type="entry name" value="NAD(P)-binding Rossmann-like Domain"/>
    <property type="match status" value="1"/>
</dbReference>
<dbReference type="Proteomes" id="UP000191240">
    <property type="component" value="Unassembled WGS sequence"/>
</dbReference>
<evidence type="ECO:0000313" key="2">
    <source>
        <dbReference type="Proteomes" id="UP000191240"/>
    </source>
</evidence>
<dbReference type="GO" id="GO:0009244">
    <property type="term" value="P:lipopolysaccharide core region biosynthetic process"/>
    <property type="evidence" value="ECO:0007669"/>
    <property type="project" value="TreeGrafter"/>
</dbReference>
<dbReference type="InterPro" id="IPR051199">
    <property type="entry name" value="LPS_LOS_Heptosyltrfase"/>
</dbReference>
<dbReference type="RefSeq" id="WP_080326252.1">
    <property type="nucleotide sequence ID" value="NZ_FQYW01000026.1"/>
</dbReference>
<organism evidence="1 2">
    <name type="scientific">Anaerovibrio lipolyticus DSM 3074</name>
    <dbReference type="NCBI Taxonomy" id="1120997"/>
    <lineage>
        <taxon>Bacteria</taxon>
        <taxon>Bacillati</taxon>
        <taxon>Bacillota</taxon>
        <taxon>Negativicutes</taxon>
        <taxon>Selenomonadales</taxon>
        <taxon>Selenomonadaceae</taxon>
        <taxon>Anaerovibrio</taxon>
    </lineage>
</organism>
<reference evidence="1 2" key="1">
    <citation type="submission" date="2016-11" db="EMBL/GenBank/DDBJ databases">
        <authorList>
            <person name="Jaros S."/>
            <person name="Januszkiewicz K."/>
            <person name="Wedrychowicz H."/>
        </authorList>
    </citation>
    <scope>NUCLEOTIDE SEQUENCE [LARGE SCALE GENOMIC DNA]</scope>
    <source>
        <strain evidence="1 2">DSM 3074</strain>
    </source>
</reference>
<evidence type="ECO:0000313" key="1">
    <source>
        <dbReference type="EMBL" id="SHJ04770.1"/>
    </source>
</evidence>
<dbReference type="EMBL" id="FQYW01000026">
    <property type="protein sequence ID" value="SHJ04770.1"/>
    <property type="molecule type" value="Genomic_DNA"/>
</dbReference>
<dbReference type="PANTHER" id="PTHR30160">
    <property type="entry name" value="TETRAACYLDISACCHARIDE 4'-KINASE-RELATED"/>
    <property type="match status" value="1"/>
</dbReference>
<proteinExistence type="predicted"/>